<feature type="transmembrane region" description="Helical" evidence="5">
    <location>
        <begin position="117"/>
        <end position="140"/>
    </location>
</feature>
<feature type="transmembrane region" description="Helical" evidence="5">
    <location>
        <begin position="82"/>
        <end position="105"/>
    </location>
</feature>
<evidence type="ECO:0000256" key="1">
    <source>
        <dbReference type="ARBA" id="ARBA00004141"/>
    </source>
</evidence>
<evidence type="ECO:0000256" key="5">
    <source>
        <dbReference type="SAM" id="Phobius"/>
    </source>
</evidence>
<dbReference type="GeneID" id="107227994"/>
<feature type="transmembrane region" description="Helical" evidence="5">
    <location>
        <begin position="308"/>
        <end position="328"/>
    </location>
</feature>
<feature type="transmembrane region" description="Helical" evidence="5">
    <location>
        <begin position="364"/>
        <end position="385"/>
    </location>
</feature>
<dbReference type="InterPro" id="IPR036259">
    <property type="entry name" value="MFS_trans_sf"/>
</dbReference>
<dbReference type="GO" id="GO:0022857">
    <property type="term" value="F:transmembrane transporter activity"/>
    <property type="evidence" value="ECO:0007669"/>
    <property type="project" value="InterPro"/>
</dbReference>
<dbReference type="PANTHER" id="PTHR23507">
    <property type="entry name" value="ZGC:174356"/>
    <property type="match status" value="1"/>
</dbReference>
<keyword evidence="4 5" id="KW-0472">Membrane</keyword>
<feature type="transmembrane region" description="Helical" evidence="5">
    <location>
        <begin position="397"/>
        <end position="420"/>
    </location>
</feature>
<evidence type="ECO:0000313" key="7">
    <source>
        <dbReference type="RefSeq" id="XP_015524818.2"/>
    </source>
</evidence>
<dbReference type="OrthoDB" id="430300at2759"/>
<organism evidence="7">
    <name type="scientific">Neodiprion lecontei</name>
    <name type="common">Redheaded pine sawfly</name>
    <dbReference type="NCBI Taxonomy" id="441921"/>
    <lineage>
        <taxon>Eukaryota</taxon>
        <taxon>Metazoa</taxon>
        <taxon>Ecdysozoa</taxon>
        <taxon>Arthropoda</taxon>
        <taxon>Hexapoda</taxon>
        <taxon>Insecta</taxon>
        <taxon>Pterygota</taxon>
        <taxon>Neoptera</taxon>
        <taxon>Endopterygota</taxon>
        <taxon>Hymenoptera</taxon>
        <taxon>Tenthredinoidea</taxon>
        <taxon>Diprionidae</taxon>
        <taxon>Diprioninae</taxon>
        <taxon>Neodiprion</taxon>
    </lineage>
</organism>
<gene>
    <name evidence="7" type="primary">LOC107227994</name>
</gene>
<dbReference type="Gene3D" id="1.20.1250.20">
    <property type="entry name" value="MFS general substrate transporter like domains"/>
    <property type="match status" value="1"/>
</dbReference>
<keyword evidence="2 5" id="KW-0812">Transmembrane</keyword>
<protein>
    <submittedName>
        <fullName evidence="7">Tetracycline resistance protein, class D isoform X1</fullName>
    </submittedName>
</protein>
<keyword evidence="3 5" id="KW-1133">Transmembrane helix</keyword>
<dbReference type="Pfam" id="PF07690">
    <property type="entry name" value="MFS_1"/>
    <property type="match status" value="1"/>
</dbReference>
<feature type="transmembrane region" description="Helical" evidence="5">
    <location>
        <begin position="432"/>
        <end position="453"/>
    </location>
</feature>
<evidence type="ECO:0000256" key="4">
    <source>
        <dbReference type="ARBA" id="ARBA00023136"/>
    </source>
</evidence>
<accession>A0A6J0CDL8</accession>
<dbReference type="InterPro" id="IPR011701">
    <property type="entry name" value="MFS"/>
</dbReference>
<dbReference type="FunCoup" id="A0A6J0CDL8">
    <property type="interactions" value="81"/>
</dbReference>
<comment type="subcellular location">
    <subcellularLocation>
        <location evidence="1">Membrane</location>
        <topology evidence="1">Multi-pass membrane protein</topology>
    </subcellularLocation>
</comment>
<evidence type="ECO:0000256" key="2">
    <source>
        <dbReference type="ARBA" id="ARBA00022692"/>
    </source>
</evidence>
<dbReference type="SUPFAM" id="SSF103473">
    <property type="entry name" value="MFS general substrate transporter"/>
    <property type="match status" value="1"/>
</dbReference>
<dbReference type="Proteomes" id="UP000829291">
    <property type="component" value="Chromosome 5"/>
</dbReference>
<dbReference type="RefSeq" id="XP_015524818.2">
    <property type="nucleotide sequence ID" value="XM_015669332.2"/>
</dbReference>
<feature type="transmembrane region" description="Helical" evidence="5">
    <location>
        <begin position="181"/>
        <end position="203"/>
    </location>
</feature>
<dbReference type="AlphaFoldDB" id="A0A6J0CDL8"/>
<proteinExistence type="predicted"/>
<reference evidence="7" key="1">
    <citation type="submission" date="2025-08" db="UniProtKB">
        <authorList>
            <consortium name="RefSeq"/>
        </authorList>
    </citation>
    <scope>IDENTIFICATION</scope>
    <source>
        <tissue evidence="7">Thorax and Abdomen</tissue>
    </source>
</reference>
<dbReference type="PANTHER" id="PTHR23507:SF39">
    <property type="entry name" value="GH23453P-RELATED"/>
    <property type="match status" value="1"/>
</dbReference>
<feature type="transmembrane region" description="Helical" evidence="5">
    <location>
        <begin position="146"/>
        <end position="169"/>
    </location>
</feature>
<feature type="transmembrane region" description="Helical" evidence="5">
    <location>
        <begin position="270"/>
        <end position="288"/>
    </location>
</feature>
<dbReference type="InParanoid" id="A0A6J0CDL8"/>
<dbReference type="KEGG" id="nlo:107227994"/>
<feature type="transmembrane region" description="Helical" evidence="5">
    <location>
        <begin position="209"/>
        <end position="231"/>
    </location>
</feature>
<dbReference type="GO" id="GO:0016020">
    <property type="term" value="C:membrane"/>
    <property type="evidence" value="ECO:0007669"/>
    <property type="project" value="UniProtKB-SubCell"/>
</dbReference>
<evidence type="ECO:0000313" key="6">
    <source>
        <dbReference type="Proteomes" id="UP000829291"/>
    </source>
</evidence>
<sequence length="473" mass="51241">MITVKEIREPNEKKMIRFFILGCSIVLLTYAQTSTGLMFTELIVHRTCLILIGTDDTSKCNIHGKNDSTANELHFEAETEKYASMIVMAKAMIESLLSTVVSLFLGPWSDKGGRRPVLLGGTIGFTVMLTMLSLMCSWDINPWYLIIPSIPGFITGGTITVVLGAMCYTTDSTEEEQRTAVMAWMQTAIFSGVVLGLFGGPIISTNCGYTTVFSIGAICSALSTLVIYFAIPESVKSAIKESHLRGLFDVSLLKKLVTSIVVKRDGFHRFVAWLAIFVYTFSVMLQVGDTSIGFLFAKARLDWDAAQYSYAAGIGLLLTVIALSGASLFGTSLGASDTMLATLGLVSGLSCALGKALVSKGWHMYLSTSIGMFSAIVPPVMRSILSKSVPLDDIGTVLSLTGLLETLSPMGGAPLFALIFSHYLPPIYPSPVYLVSVALFVLLLLCTACIEVLTRRSRNLQFYTATPEKETEE</sequence>
<name>A0A6J0CDL8_NEOLC</name>
<evidence type="ECO:0000256" key="3">
    <source>
        <dbReference type="ARBA" id="ARBA00022989"/>
    </source>
</evidence>
<keyword evidence="6" id="KW-1185">Reference proteome</keyword>